<dbReference type="KEGG" id="ptaw:DW352_05355"/>
<evidence type="ECO:0008006" key="4">
    <source>
        <dbReference type="Google" id="ProtNLM"/>
    </source>
</evidence>
<sequence>MARIILLALLAAVIGIAFSPANAADMKVSSPTTQPEIWRYNRHSDVLPFPRSRRSQAVYASDACWAECQSFCTWNEAACLQVDAQGRCLRVTDSCDRSCQRDCRTRGGPFVSFDVLLGD</sequence>
<gene>
    <name evidence="2" type="ORF">DW352_05355</name>
</gene>
<reference evidence="2" key="1">
    <citation type="submission" date="2018-07" db="EMBL/GenBank/DDBJ databases">
        <authorList>
            <person name="Quirk P.G."/>
            <person name="Krulwich T.A."/>
        </authorList>
    </citation>
    <scope>NUCLEOTIDE SEQUENCE [LARGE SCALE GENOMIC DNA]</scope>
    <source>
        <strain evidence="2">CC-BB4</strain>
    </source>
</reference>
<dbReference type="AlphaFoldDB" id="A0A345ZSU9"/>
<proteinExistence type="predicted"/>
<evidence type="ECO:0000256" key="1">
    <source>
        <dbReference type="SAM" id="SignalP"/>
    </source>
</evidence>
<dbReference type="OrthoDB" id="8453673at2"/>
<feature type="signal peptide" evidence="1">
    <location>
        <begin position="1"/>
        <end position="23"/>
    </location>
</feature>
<dbReference type="EMBL" id="CP031417">
    <property type="protein sequence ID" value="AXK79996.1"/>
    <property type="molecule type" value="Genomic_DNA"/>
</dbReference>
<keyword evidence="3" id="KW-1185">Reference proteome</keyword>
<feature type="chain" id="PRO_5016716203" description="Apple domain-containing protein" evidence="1">
    <location>
        <begin position="24"/>
        <end position="119"/>
    </location>
</feature>
<evidence type="ECO:0000313" key="3">
    <source>
        <dbReference type="Proteomes" id="UP000254889"/>
    </source>
</evidence>
<protein>
    <recommendedName>
        <fullName evidence="4">Apple domain-containing protein</fullName>
    </recommendedName>
</protein>
<accession>A0A345ZSU9</accession>
<keyword evidence="1" id="KW-0732">Signal</keyword>
<name>A0A345ZSU9_9HYPH</name>
<evidence type="ECO:0000313" key="2">
    <source>
        <dbReference type="EMBL" id="AXK79996.1"/>
    </source>
</evidence>
<dbReference type="Proteomes" id="UP000254889">
    <property type="component" value="Chromosome"/>
</dbReference>
<dbReference type="RefSeq" id="WP_115689220.1">
    <property type="nucleotide sequence ID" value="NZ_CP031417.1"/>
</dbReference>
<organism evidence="2 3">
    <name type="scientific">Pseudolabrys taiwanensis</name>
    <dbReference type="NCBI Taxonomy" id="331696"/>
    <lineage>
        <taxon>Bacteria</taxon>
        <taxon>Pseudomonadati</taxon>
        <taxon>Pseudomonadota</taxon>
        <taxon>Alphaproteobacteria</taxon>
        <taxon>Hyphomicrobiales</taxon>
        <taxon>Xanthobacteraceae</taxon>
        <taxon>Pseudolabrys</taxon>
    </lineage>
</organism>